<protein>
    <submittedName>
        <fullName evidence="1">Phosphatase</fullName>
    </submittedName>
</protein>
<dbReference type="InterPro" id="IPR023214">
    <property type="entry name" value="HAD_sf"/>
</dbReference>
<organism evidence="1 2">
    <name type="scientific">Croceimicrobium hydrocarbonivorans</name>
    <dbReference type="NCBI Taxonomy" id="2761580"/>
    <lineage>
        <taxon>Bacteria</taxon>
        <taxon>Pseudomonadati</taxon>
        <taxon>Bacteroidota</taxon>
        <taxon>Flavobacteriia</taxon>
        <taxon>Flavobacteriales</taxon>
        <taxon>Owenweeksiaceae</taxon>
        <taxon>Croceimicrobium</taxon>
    </lineage>
</organism>
<dbReference type="SUPFAM" id="SSF56784">
    <property type="entry name" value="HAD-like"/>
    <property type="match status" value="1"/>
</dbReference>
<dbReference type="EMBL" id="CP060139">
    <property type="protein sequence ID" value="QNR24137.1"/>
    <property type="molecule type" value="Genomic_DNA"/>
</dbReference>
<dbReference type="Proteomes" id="UP000516305">
    <property type="component" value="Chromosome"/>
</dbReference>
<keyword evidence="2" id="KW-1185">Reference proteome</keyword>
<accession>A0A7H0VEI9</accession>
<dbReference type="RefSeq" id="WP_210758672.1">
    <property type="nucleotide sequence ID" value="NZ_CP060139.1"/>
</dbReference>
<name>A0A7H0VEI9_9FLAO</name>
<evidence type="ECO:0000313" key="1">
    <source>
        <dbReference type="EMBL" id="QNR24137.1"/>
    </source>
</evidence>
<proteinExistence type="predicted"/>
<gene>
    <name evidence="1" type="ORF">H4K34_17470</name>
</gene>
<dbReference type="AlphaFoldDB" id="A0A7H0VEI9"/>
<dbReference type="Gene3D" id="3.40.50.1000">
    <property type="entry name" value="HAD superfamily/HAD-like"/>
    <property type="match status" value="1"/>
</dbReference>
<sequence length="234" mass="26577">MDLLELEDSFTDIGGQFLRSAYDLREHLPKIKAYLFDWDGVFNDGSKLGSEGSRFSEVDSAGLRMLRYGHFKKYGSIPYLGVITGAANPVARELMQNHQANVVYQRAIRKGEALRHFMEHYELKAEEICYVFDDVLDLAVAREVGLRFCVGRLANPLFLGLVAGSDLADYITASQGDEHAVREVTELILGLMDNYTEVVQEFISEQNHYAQFKEAAAQIEMQSWEFKSGKFERL</sequence>
<dbReference type="InterPro" id="IPR036412">
    <property type="entry name" value="HAD-like_sf"/>
</dbReference>
<dbReference type="KEGG" id="chyd:H4K34_17470"/>
<evidence type="ECO:0000313" key="2">
    <source>
        <dbReference type="Proteomes" id="UP000516305"/>
    </source>
</evidence>
<reference evidence="1 2" key="1">
    <citation type="submission" date="2020-08" db="EMBL/GenBank/DDBJ databases">
        <title>Croceimicrobium hydrocarbonivorans gen. nov., sp. nov., a novel marine bacterium isolated from a bacterial consortium that degrades polyethylene terephthalate.</title>
        <authorList>
            <person name="Liu R."/>
        </authorList>
    </citation>
    <scope>NUCLEOTIDE SEQUENCE [LARGE SCALE GENOMIC DNA]</scope>
    <source>
        <strain evidence="1 2">A20-9</strain>
    </source>
</reference>